<sequence length="18" mass="1920">MTNIPSLFAVPAILDKCS</sequence>
<organism evidence="1">
    <name type="scientific">Arundo donax</name>
    <name type="common">Giant reed</name>
    <name type="synonym">Donax arundinaceus</name>
    <dbReference type="NCBI Taxonomy" id="35708"/>
    <lineage>
        <taxon>Eukaryota</taxon>
        <taxon>Viridiplantae</taxon>
        <taxon>Streptophyta</taxon>
        <taxon>Embryophyta</taxon>
        <taxon>Tracheophyta</taxon>
        <taxon>Spermatophyta</taxon>
        <taxon>Magnoliopsida</taxon>
        <taxon>Liliopsida</taxon>
        <taxon>Poales</taxon>
        <taxon>Poaceae</taxon>
        <taxon>PACMAD clade</taxon>
        <taxon>Arundinoideae</taxon>
        <taxon>Arundineae</taxon>
        <taxon>Arundo</taxon>
    </lineage>
</organism>
<dbReference type="AlphaFoldDB" id="A0A0A8XZH8"/>
<name>A0A0A8XZH8_ARUDO</name>
<dbReference type="EMBL" id="GBRH01278481">
    <property type="protein sequence ID" value="JAD19414.1"/>
    <property type="molecule type" value="Transcribed_RNA"/>
</dbReference>
<protein>
    <submittedName>
        <fullName evidence="1">AMT9</fullName>
    </submittedName>
</protein>
<proteinExistence type="predicted"/>
<reference evidence="1" key="2">
    <citation type="journal article" date="2015" name="Data Brief">
        <title>Shoot transcriptome of the giant reed, Arundo donax.</title>
        <authorList>
            <person name="Barrero R.A."/>
            <person name="Guerrero F.D."/>
            <person name="Moolhuijzen P."/>
            <person name="Goolsby J.A."/>
            <person name="Tidwell J."/>
            <person name="Bellgard S.E."/>
            <person name="Bellgard M.I."/>
        </authorList>
    </citation>
    <scope>NUCLEOTIDE SEQUENCE</scope>
    <source>
        <tissue evidence="1">Shoot tissue taken approximately 20 cm above the soil surface</tissue>
    </source>
</reference>
<reference evidence="1" key="1">
    <citation type="submission" date="2014-09" db="EMBL/GenBank/DDBJ databases">
        <authorList>
            <person name="Magalhaes I.L.F."/>
            <person name="Oliveira U."/>
            <person name="Santos F.R."/>
            <person name="Vidigal T.H.D.A."/>
            <person name="Brescovit A.D."/>
            <person name="Santos A.J."/>
        </authorList>
    </citation>
    <scope>NUCLEOTIDE SEQUENCE</scope>
    <source>
        <tissue evidence="1">Shoot tissue taken approximately 20 cm above the soil surface</tissue>
    </source>
</reference>
<accession>A0A0A8XZH8</accession>
<evidence type="ECO:0000313" key="1">
    <source>
        <dbReference type="EMBL" id="JAD19414.1"/>
    </source>
</evidence>